<dbReference type="InterPro" id="IPR000807">
    <property type="entry name" value="ImidazoleglycerolP_deHydtase"/>
</dbReference>
<comment type="caution">
    <text evidence="7">The sequence shown here is derived from an EMBL/GenBank/DDBJ whole genome shotgun (WGS) entry which is preliminary data.</text>
</comment>
<dbReference type="PANTHER" id="PTHR23133">
    <property type="entry name" value="IMIDAZOLEGLYCEROL-PHOSPHATE DEHYDRATASE HIS7"/>
    <property type="match status" value="1"/>
</dbReference>
<dbReference type="InterPro" id="IPR020565">
    <property type="entry name" value="ImidazoleglycerP_deHydtase_CS"/>
</dbReference>
<dbReference type="GO" id="GO:0004424">
    <property type="term" value="F:imidazoleglycerol-phosphate dehydratase activity"/>
    <property type="evidence" value="ECO:0007669"/>
    <property type="project" value="UniProtKB-EC"/>
</dbReference>
<keyword evidence="3 5" id="KW-0368">Histidine biosynthesis</keyword>
<sequence>MRTASQKRDTAETKIQLSLNIDGTGKSEIDTGIPFFDHMLTLFSRHGLINLDAKVDGDVEVDFHHTVEDTGIVIGECLKEALGDKKGITRYGHAYLPMDETLSRVVVDLSNRPHLEFKFPEGTPDAQNFPFSLVEEFFRAIAANLRANIHAEVLYGRDGHHIAESLFKGLARALRIAMENDPRVTGIPSTKEVL</sequence>
<keyword evidence="4 5" id="KW-0456">Lyase</keyword>
<proteinExistence type="inferred from homology"/>
<dbReference type="NCBIfam" id="NF002111">
    <property type="entry name" value="PRK00951.2-1"/>
    <property type="match status" value="1"/>
</dbReference>
<dbReference type="PROSITE" id="PS00955">
    <property type="entry name" value="IGP_DEHYDRATASE_2"/>
    <property type="match status" value="1"/>
</dbReference>
<evidence type="ECO:0000313" key="7">
    <source>
        <dbReference type="EMBL" id="MFD2158480.1"/>
    </source>
</evidence>
<dbReference type="Proteomes" id="UP001597389">
    <property type="component" value="Unassembled WGS sequence"/>
</dbReference>
<evidence type="ECO:0000313" key="8">
    <source>
        <dbReference type="Proteomes" id="UP001597389"/>
    </source>
</evidence>
<dbReference type="Gene3D" id="3.30.230.40">
    <property type="entry name" value="Imidazole glycerol phosphate dehydratase, domain 1"/>
    <property type="match status" value="2"/>
</dbReference>
<dbReference type="InterPro" id="IPR020568">
    <property type="entry name" value="Ribosomal_Su5_D2-typ_SF"/>
</dbReference>
<evidence type="ECO:0000256" key="5">
    <source>
        <dbReference type="HAMAP-Rule" id="MF_00076"/>
    </source>
</evidence>
<dbReference type="HAMAP" id="MF_00076">
    <property type="entry name" value="HisB"/>
    <property type="match status" value="1"/>
</dbReference>
<dbReference type="CDD" id="cd07914">
    <property type="entry name" value="IGPD"/>
    <property type="match status" value="1"/>
</dbReference>
<accession>A0ABW4Z996</accession>
<comment type="similarity">
    <text evidence="5 6">Belongs to the imidazoleglycerol-phosphate dehydratase family.</text>
</comment>
<dbReference type="PROSITE" id="PS00954">
    <property type="entry name" value="IGP_DEHYDRATASE_1"/>
    <property type="match status" value="1"/>
</dbReference>
<evidence type="ECO:0000256" key="6">
    <source>
        <dbReference type="RuleBase" id="RU000599"/>
    </source>
</evidence>
<keyword evidence="5" id="KW-0963">Cytoplasm</keyword>
<dbReference type="PANTHER" id="PTHR23133:SF2">
    <property type="entry name" value="IMIDAZOLEGLYCEROL-PHOSPHATE DEHYDRATASE"/>
    <property type="match status" value="1"/>
</dbReference>
<dbReference type="EMBL" id="JBHUJB010000025">
    <property type="protein sequence ID" value="MFD2158480.1"/>
    <property type="molecule type" value="Genomic_DNA"/>
</dbReference>
<organism evidence="7 8">
    <name type="scientific">Rubritalea tangerina</name>
    <dbReference type="NCBI Taxonomy" id="430798"/>
    <lineage>
        <taxon>Bacteria</taxon>
        <taxon>Pseudomonadati</taxon>
        <taxon>Verrucomicrobiota</taxon>
        <taxon>Verrucomicrobiia</taxon>
        <taxon>Verrucomicrobiales</taxon>
        <taxon>Rubritaleaceae</taxon>
        <taxon>Rubritalea</taxon>
    </lineage>
</organism>
<comment type="catalytic activity">
    <reaction evidence="5 6">
        <text>D-erythro-1-(imidazol-4-yl)glycerol 3-phosphate = 3-(imidazol-4-yl)-2-oxopropyl phosphate + H2O</text>
        <dbReference type="Rhea" id="RHEA:11040"/>
        <dbReference type="ChEBI" id="CHEBI:15377"/>
        <dbReference type="ChEBI" id="CHEBI:57766"/>
        <dbReference type="ChEBI" id="CHEBI:58278"/>
        <dbReference type="EC" id="4.2.1.19"/>
    </reaction>
</comment>
<comment type="subcellular location">
    <subcellularLocation>
        <location evidence="5 6">Cytoplasm</location>
    </subcellularLocation>
</comment>
<dbReference type="Pfam" id="PF00475">
    <property type="entry name" value="IGPD"/>
    <property type="match status" value="1"/>
</dbReference>
<comment type="pathway">
    <text evidence="1 5 6">Amino-acid biosynthesis; L-histidine biosynthesis; L-histidine from 5-phospho-alpha-D-ribose 1-diphosphate: step 6/9.</text>
</comment>
<dbReference type="InterPro" id="IPR038494">
    <property type="entry name" value="IGPD_sf"/>
</dbReference>
<dbReference type="RefSeq" id="WP_377089063.1">
    <property type="nucleotide sequence ID" value="NZ_JBHSJL010000014.1"/>
</dbReference>
<keyword evidence="8" id="KW-1185">Reference proteome</keyword>
<evidence type="ECO:0000256" key="2">
    <source>
        <dbReference type="ARBA" id="ARBA00022605"/>
    </source>
</evidence>
<evidence type="ECO:0000256" key="1">
    <source>
        <dbReference type="ARBA" id="ARBA00005047"/>
    </source>
</evidence>
<keyword evidence="2 5" id="KW-0028">Amino-acid biosynthesis</keyword>
<dbReference type="EC" id="4.2.1.19" evidence="5 6"/>
<evidence type="ECO:0000256" key="4">
    <source>
        <dbReference type="ARBA" id="ARBA00023239"/>
    </source>
</evidence>
<reference evidence="8" key="1">
    <citation type="journal article" date="2019" name="Int. J. Syst. Evol. Microbiol.">
        <title>The Global Catalogue of Microorganisms (GCM) 10K type strain sequencing project: providing services to taxonomists for standard genome sequencing and annotation.</title>
        <authorList>
            <consortium name="The Broad Institute Genomics Platform"/>
            <consortium name="The Broad Institute Genome Sequencing Center for Infectious Disease"/>
            <person name="Wu L."/>
            <person name="Ma J."/>
        </authorList>
    </citation>
    <scope>NUCLEOTIDE SEQUENCE [LARGE SCALE GENOMIC DNA]</scope>
    <source>
        <strain evidence="8">CCUG 57942</strain>
    </source>
</reference>
<dbReference type="NCBIfam" id="NF002114">
    <property type="entry name" value="PRK00951.2-4"/>
    <property type="match status" value="1"/>
</dbReference>
<dbReference type="SUPFAM" id="SSF54211">
    <property type="entry name" value="Ribosomal protein S5 domain 2-like"/>
    <property type="match status" value="2"/>
</dbReference>
<gene>
    <name evidence="5 7" type="primary">hisB</name>
    <name evidence="7" type="ORF">ACFSW8_06185</name>
</gene>
<name>A0ABW4Z996_9BACT</name>
<protein>
    <recommendedName>
        <fullName evidence="5 6">Imidazoleglycerol-phosphate dehydratase</fullName>
        <shortName evidence="5">IGPD</shortName>
        <ecNumber evidence="5 6">4.2.1.19</ecNumber>
    </recommendedName>
</protein>
<evidence type="ECO:0000256" key="3">
    <source>
        <dbReference type="ARBA" id="ARBA00023102"/>
    </source>
</evidence>